<reference evidence="5" key="1">
    <citation type="submission" date="2015-05" db="EMBL/GenBank/DDBJ databases">
        <title>Permanent draft genome of Rhodopirellula islandicus K833.</title>
        <authorList>
            <person name="Kizina J."/>
            <person name="Richter M."/>
            <person name="Glockner F.O."/>
            <person name="Harder J."/>
        </authorList>
    </citation>
    <scope>NUCLEOTIDE SEQUENCE [LARGE SCALE GENOMIC DNA]</scope>
    <source>
        <strain evidence="5">K833</strain>
    </source>
</reference>
<feature type="signal peptide" evidence="4">
    <location>
        <begin position="1"/>
        <end position="43"/>
    </location>
</feature>
<dbReference type="InterPro" id="IPR011990">
    <property type="entry name" value="TPR-like_helical_dom_sf"/>
</dbReference>
<feature type="repeat" description="TPR" evidence="3">
    <location>
        <begin position="174"/>
        <end position="207"/>
    </location>
</feature>
<dbReference type="EMBL" id="LECT01000024">
    <property type="protein sequence ID" value="KLU04958.1"/>
    <property type="molecule type" value="Genomic_DNA"/>
</dbReference>
<dbReference type="InterPro" id="IPR051012">
    <property type="entry name" value="CellSynth/LPSAsmb/PSIAsmb"/>
</dbReference>
<gene>
    <name evidence="5" type="ORF">RISK_002951</name>
</gene>
<sequence>MIHTLEADTTILPNIILRFPAMHRSILLTLALSLALGSVPRVAANDDALVPDNVARQAHPATADVQKAAAAFAQGKHEEALQQFIEIHNRHPDLSPGELLFAQIAFQAKQVGVAKVALEKAAVTQADDPETWNMLAALALADGRLAETEMLFQRGLTAAEQYTANDQRKTAQAIQAHAGLATVYEKRSQWNSAKENLRDWISLDPRDTKPWPRLAVAFFKLGQESTARETLQNLRSFSPNADPVDVAMGKLYQSVGRRQDATDAMQTALETDRENLIAQVEIARYAMDAGEQDLMRRAIDQAVSLDGDQPAVRYLQGMAARFDRDSVSAVDIFSQLHREDPSNFEASNGLILSLLSSEESDQHPLALKHAEVLYQSNTNVKTGRGRVAASSYAWALLKNNDLANAEAVMTSVVKTRVLSAEIGYFAAEIFAAVGKQDLSRTVLKATLASPQSFVDRPAAERLMSRLDS</sequence>
<dbReference type="Pfam" id="PF13174">
    <property type="entry name" value="TPR_6"/>
    <property type="match status" value="1"/>
</dbReference>
<dbReference type="RefSeq" id="WP_053061165.1">
    <property type="nucleotide sequence ID" value="NZ_LECT01000024.1"/>
</dbReference>
<comment type="caution">
    <text evidence="5">The sequence shown here is derived from an EMBL/GenBank/DDBJ whole genome shotgun (WGS) entry which is preliminary data.</text>
</comment>
<proteinExistence type="predicted"/>
<name>A0A0J1BEG0_RHOIS</name>
<keyword evidence="1" id="KW-0677">Repeat</keyword>
<accession>A0A0J1BEG0</accession>
<evidence type="ECO:0000313" key="5">
    <source>
        <dbReference type="EMBL" id="KLU04958.1"/>
    </source>
</evidence>
<dbReference type="SUPFAM" id="SSF48452">
    <property type="entry name" value="TPR-like"/>
    <property type="match status" value="2"/>
</dbReference>
<evidence type="ECO:0000256" key="4">
    <source>
        <dbReference type="SAM" id="SignalP"/>
    </source>
</evidence>
<dbReference type="PANTHER" id="PTHR45586:SF1">
    <property type="entry name" value="LIPOPOLYSACCHARIDE ASSEMBLY PROTEIN B"/>
    <property type="match status" value="1"/>
</dbReference>
<dbReference type="Proteomes" id="UP000036367">
    <property type="component" value="Unassembled WGS sequence"/>
</dbReference>
<dbReference type="SMART" id="SM00028">
    <property type="entry name" value="TPR"/>
    <property type="match status" value="6"/>
</dbReference>
<dbReference type="Gene3D" id="1.25.40.10">
    <property type="entry name" value="Tetratricopeptide repeat domain"/>
    <property type="match status" value="2"/>
</dbReference>
<dbReference type="AlphaFoldDB" id="A0A0J1BEG0"/>
<evidence type="ECO:0000256" key="2">
    <source>
        <dbReference type="ARBA" id="ARBA00022803"/>
    </source>
</evidence>
<evidence type="ECO:0000256" key="3">
    <source>
        <dbReference type="PROSITE-ProRule" id="PRU00339"/>
    </source>
</evidence>
<dbReference type="STRING" id="595434.RISK_002951"/>
<dbReference type="OrthoDB" id="243265at2"/>
<organism evidence="5 6">
    <name type="scientific">Rhodopirellula islandica</name>
    <dbReference type="NCBI Taxonomy" id="595434"/>
    <lineage>
        <taxon>Bacteria</taxon>
        <taxon>Pseudomonadati</taxon>
        <taxon>Planctomycetota</taxon>
        <taxon>Planctomycetia</taxon>
        <taxon>Pirellulales</taxon>
        <taxon>Pirellulaceae</taxon>
        <taxon>Rhodopirellula</taxon>
    </lineage>
</organism>
<dbReference type="InterPro" id="IPR019734">
    <property type="entry name" value="TPR_rpt"/>
</dbReference>
<evidence type="ECO:0000256" key="1">
    <source>
        <dbReference type="ARBA" id="ARBA00022737"/>
    </source>
</evidence>
<dbReference type="PANTHER" id="PTHR45586">
    <property type="entry name" value="TPR REPEAT-CONTAINING PROTEIN PA4667"/>
    <property type="match status" value="1"/>
</dbReference>
<keyword evidence="2 3" id="KW-0802">TPR repeat</keyword>
<protein>
    <submittedName>
        <fullName evidence="5">TPR repeat protein</fullName>
    </submittedName>
</protein>
<dbReference type="PATRIC" id="fig|595434.4.peg.2812"/>
<feature type="chain" id="PRO_5005248096" evidence="4">
    <location>
        <begin position="44"/>
        <end position="468"/>
    </location>
</feature>
<dbReference type="PROSITE" id="PS50005">
    <property type="entry name" value="TPR"/>
    <property type="match status" value="1"/>
</dbReference>
<keyword evidence="6" id="KW-1185">Reference proteome</keyword>
<evidence type="ECO:0000313" key="6">
    <source>
        <dbReference type="Proteomes" id="UP000036367"/>
    </source>
</evidence>
<keyword evidence="4" id="KW-0732">Signal</keyword>